<name>A0A0P9EIF6_RHOGW</name>
<dbReference type="GeneID" id="28979538"/>
<dbReference type="OrthoDB" id="194443at2759"/>
<dbReference type="PANTHER" id="PTHR14741:SF32">
    <property type="entry name" value="TRIMETHYLGUANOSINE SYNTHASE"/>
    <property type="match status" value="1"/>
</dbReference>
<evidence type="ECO:0000313" key="10">
    <source>
        <dbReference type="Proteomes" id="UP000053890"/>
    </source>
</evidence>
<evidence type="ECO:0000256" key="6">
    <source>
        <dbReference type="ARBA" id="ARBA00049075"/>
    </source>
</evidence>
<evidence type="ECO:0000256" key="3">
    <source>
        <dbReference type="ARBA" id="ARBA00047418"/>
    </source>
</evidence>
<dbReference type="GO" id="GO:0071164">
    <property type="term" value="F:RNA cap trimethylguanosine synthase activity"/>
    <property type="evidence" value="ECO:0007669"/>
    <property type="project" value="TreeGrafter"/>
</dbReference>
<dbReference type="Proteomes" id="UP000053890">
    <property type="component" value="Unassembled WGS sequence"/>
</dbReference>
<comment type="similarity">
    <text evidence="2">Belongs to the methyltransferase superfamily. Trimethylguanosine synthase family.</text>
</comment>
<comment type="catalytic activity">
    <reaction evidence="6">
        <text>a 5'-end (N(7)-methyl 5'-triphosphoguanosine)-ribonucleoside in snRNA + S-adenosyl-L-methionine = a 5'-end (N(2),N(7)-dimethyl 5'-triphosphoguanosine)-ribonucleoside in snRNA + S-adenosyl-L-homocysteine + H(+)</text>
        <dbReference type="Rhea" id="RHEA:78471"/>
        <dbReference type="Rhea" id="RHEA-COMP:19085"/>
        <dbReference type="Rhea" id="RHEA-COMP:19087"/>
        <dbReference type="ChEBI" id="CHEBI:15378"/>
        <dbReference type="ChEBI" id="CHEBI:57856"/>
        <dbReference type="ChEBI" id="CHEBI:59789"/>
        <dbReference type="ChEBI" id="CHEBI:156461"/>
        <dbReference type="ChEBI" id="CHEBI:172880"/>
    </reaction>
    <physiologicalReaction direction="left-to-right" evidence="6">
        <dbReference type="Rhea" id="RHEA:78472"/>
    </physiologicalReaction>
</comment>
<evidence type="ECO:0000256" key="2">
    <source>
        <dbReference type="ARBA" id="ARBA00025783"/>
    </source>
</evidence>
<keyword evidence="10" id="KW-1185">Reference proteome</keyword>
<dbReference type="STRING" id="578459.A0A0P9EIF6"/>
<organism evidence="9 10">
    <name type="scientific">Rhodotorula graminis (strain WP1)</name>
    <dbReference type="NCBI Taxonomy" id="578459"/>
    <lineage>
        <taxon>Eukaryota</taxon>
        <taxon>Fungi</taxon>
        <taxon>Dikarya</taxon>
        <taxon>Basidiomycota</taxon>
        <taxon>Pucciniomycotina</taxon>
        <taxon>Microbotryomycetes</taxon>
        <taxon>Sporidiobolales</taxon>
        <taxon>Sporidiobolaceae</taxon>
        <taxon>Rhodotorula</taxon>
    </lineage>
</organism>
<dbReference type="SUPFAM" id="SSF53335">
    <property type="entry name" value="S-adenosyl-L-methionine-dependent methyltransferases"/>
    <property type="match status" value="1"/>
</dbReference>
<dbReference type="EMBL" id="KQ474084">
    <property type="protein sequence ID" value="KPV73098.1"/>
    <property type="molecule type" value="Genomic_DNA"/>
</dbReference>
<proteinExistence type="inferred from homology"/>
<dbReference type="Pfam" id="PF09445">
    <property type="entry name" value="Methyltransf_15"/>
    <property type="match status" value="2"/>
</dbReference>
<evidence type="ECO:0000313" key="9">
    <source>
        <dbReference type="EMBL" id="KPV73098.1"/>
    </source>
</evidence>
<evidence type="ECO:0000256" key="4">
    <source>
        <dbReference type="ARBA" id="ARBA00048740"/>
    </source>
</evidence>
<gene>
    <name evidence="9" type="ORF">RHOBADRAFT_66821</name>
</gene>
<dbReference type="Gene3D" id="3.40.50.150">
    <property type="entry name" value="Vaccinia Virus protein VP39"/>
    <property type="match status" value="1"/>
</dbReference>
<sequence length="399" mass="43349">MRRGQRHNAITNSPVVRSFIRPVLSSVPSAPAAATTSAAQQETLNKYLGEVVQPDERWLIPTQPSLVAAAGGAVVEVEDKGGRPGSSDVKGKKRARVDELDGEAHAVEYDEAAGTRFGVQVRYSEDNLPLELDKYWAQRYRLFSLFDDGCEMDREGWYSVTPENVAAQIAERCRSGTIVDAFCGVGGNAIQFAFTCERVIALDTSPVRLACAAHNARVYGVADRITFILGDWVAWARAYAERLERGEVVSDEDRVECVFLSPPWGGIDYQTTLSTTAGPVQPPAKKKKRRRQSSGVDGGEVDPAPPTQGGGAYPLSALAPLHGADLFALARRMTPNVAMFLPRNVDLLELATLPGLGETEKVEVEEAWMGWKCKAVTAYFGELAVGNGYVGGNEDEQER</sequence>
<protein>
    <recommendedName>
        <fullName evidence="1">Trimethylguanosine synthase</fullName>
    </recommendedName>
    <alternativeName>
        <fullName evidence="7">Cap-specific guanine-N(2) methyltransferase</fullName>
    </alternativeName>
</protein>
<dbReference type="GO" id="GO:0005634">
    <property type="term" value="C:nucleus"/>
    <property type="evidence" value="ECO:0007669"/>
    <property type="project" value="TreeGrafter"/>
</dbReference>
<dbReference type="InterPro" id="IPR019012">
    <property type="entry name" value="RNA_cap_Gua-N2-MeTrfase"/>
</dbReference>
<dbReference type="InterPro" id="IPR029063">
    <property type="entry name" value="SAM-dependent_MTases_sf"/>
</dbReference>
<comment type="catalytic activity">
    <reaction evidence="4">
        <text>a 5'-end (N(7)-methyl 5'-triphosphoguanosine)-ribonucleoside in snoRNA + S-adenosyl-L-methionine = a 5'-end (N(2),N(7)-dimethyl 5'-triphosphoguanosine)-ribonucleoside in snoRNA + S-adenosyl-L-homocysteine + H(+)</text>
        <dbReference type="Rhea" id="RHEA:78475"/>
        <dbReference type="Rhea" id="RHEA-COMP:19086"/>
        <dbReference type="Rhea" id="RHEA-COMP:19088"/>
        <dbReference type="ChEBI" id="CHEBI:15378"/>
        <dbReference type="ChEBI" id="CHEBI:57856"/>
        <dbReference type="ChEBI" id="CHEBI:59789"/>
        <dbReference type="ChEBI" id="CHEBI:156461"/>
        <dbReference type="ChEBI" id="CHEBI:172880"/>
    </reaction>
    <physiologicalReaction direction="left-to-right" evidence="4">
        <dbReference type="Rhea" id="RHEA:78476"/>
    </physiologicalReaction>
</comment>
<evidence type="ECO:0000256" key="7">
    <source>
        <dbReference type="ARBA" id="ARBA00049790"/>
    </source>
</evidence>
<feature type="region of interest" description="Disordered" evidence="8">
    <location>
        <begin position="271"/>
        <end position="313"/>
    </location>
</feature>
<reference evidence="9 10" key="1">
    <citation type="journal article" date="2015" name="Front. Microbiol.">
        <title>Genome sequence of the plant growth promoting endophytic yeast Rhodotorula graminis WP1.</title>
        <authorList>
            <person name="Firrincieli A."/>
            <person name="Otillar R."/>
            <person name="Salamov A."/>
            <person name="Schmutz J."/>
            <person name="Khan Z."/>
            <person name="Redman R.S."/>
            <person name="Fleck N.D."/>
            <person name="Lindquist E."/>
            <person name="Grigoriev I.V."/>
            <person name="Doty S.L."/>
        </authorList>
    </citation>
    <scope>NUCLEOTIDE SEQUENCE [LARGE SCALE GENOMIC DNA]</scope>
    <source>
        <strain evidence="9 10">WP1</strain>
    </source>
</reference>
<dbReference type="RefSeq" id="XP_018269147.1">
    <property type="nucleotide sequence ID" value="XM_018419092.1"/>
</dbReference>
<evidence type="ECO:0000256" key="1">
    <source>
        <dbReference type="ARBA" id="ARBA00018517"/>
    </source>
</evidence>
<dbReference type="CDD" id="cd02440">
    <property type="entry name" value="AdoMet_MTases"/>
    <property type="match status" value="1"/>
</dbReference>
<evidence type="ECO:0000256" key="5">
    <source>
        <dbReference type="ARBA" id="ARBA00048763"/>
    </source>
</evidence>
<evidence type="ECO:0000256" key="8">
    <source>
        <dbReference type="SAM" id="MobiDB-lite"/>
    </source>
</evidence>
<dbReference type="PANTHER" id="PTHR14741">
    <property type="entry name" value="S-ADENOSYLMETHIONINE-DEPENDENT METHYLTRANSFERASE RELATED"/>
    <property type="match status" value="1"/>
</dbReference>
<dbReference type="OMA" id="XGVEDRI"/>
<dbReference type="AlphaFoldDB" id="A0A0P9EIF6"/>
<comment type="catalytic activity">
    <reaction evidence="5">
        <text>a 5'-end (N(2),N(7)-dimethyl 5'-triphosphoguanosine)-ribonucleoside in snRNA + S-adenosyl-L-methionine = a 5'-end (N(2),N(2),N(7)-trimethyl 5'-triphosphoguanosine)-ribonucleoside in snRNA + S-adenosyl-L-homocysteine + H(+)</text>
        <dbReference type="Rhea" id="RHEA:78479"/>
        <dbReference type="Rhea" id="RHEA-COMP:19087"/>
        <dbReference type="Rhea" id="RHEA-COMP:19089"/>
        <dbReference type="ChEBI" id="CHEBI:15378"/>
        <dbReference type="ChEBI" id="CHEBI:57856"/>
        <dbReference type="ChEBI" id="CHEBI:59789"/>
        <dbReference type="ChEBI" id="CHEBI:167623"/>
        <dbReference type="ChEBI" id="CHEBI:172880"/>
    </reaction>
    <physiologicalReaction direction="left-to-right" evidence="5">
        <dbReference type="Rhea" id="RHEA:78480"/>
    </physiologicalReaction>
</comment>
<accession>A0A0P9EIF6</accession>
<comment type="catalytic activity">
    <reaction evidence="3">
        <text>a 5'-end (N(2),N(7)-dimethyl 5'-triphosphoguanosine)-ribonucleoside in snoRNA + S-adenosyl-L-methionine = a 5'-end (N(2),N(2),N(7)-trimethyl 5'-triphosphoguanosine)-ribonucleoside in snoRNA + S-adenosyl-L-homocysteine + H(+)</text>
        <dbReference type="Rhea" id="RHEA:78507"/>
        <dbReference type="Rhea" id="RHEA-COMP:19088"/>
        <dbReference type="Rhea" id="RHEA-COMP:19090"/>
        <dbReference type="ChEBI" id="CHEBI:15378"/>
        <dbReference type="ChEBI" id="CHEBI:57856"/>
        <dbReference type="ChEBI" id="CHEBI:59789"/>
        <dbReference type="ChEBI" id="CHEBI:167623"/>
        <dbReference type="ChEBI" id="CHEBI:172880"/>
    </reaction>
    <physiologicalReaction direction="left-to-right" evidence="3">
        <dbReference type="Rhea" id="RHEA:78508"/>
    </physiologicalReaction>
</comment>